<gene>
    <name evidence="2" type="ORF">MES5069_760034</name>
</gene>
<comment type="caution">
    <text evidence="2">The sequence shown here is derived from an EMBL/GenBank/DDBJ whole genome shotgun (WGS) entry which is preliminary data.</text>
</comment>
<sequence length="69" mass="7309">MSHSLLSRAAPIATSMTVGGPEAIDPHPKGWNAVEGGRERLSWPARNGGAAGRGRKSRRPLPGRDREPA</sequence>
<reference evidence="2 3" key="1">
    <citation type="submission" date="2022-03" db="EMBL/GenBank/DDBJ databases">
        <authorList>
            <person name="Brunel B."/>
        </authorList>
    </citation>
    <scope>NUCLEOTIDE SEQUENCE [LARGE SCALE GENOMIC DNA]</scope>
    <source>
        <strain evidence="2">STM5069sample</strain>
    </source>
</reference>
<dbReference type="Proteomes" id="UP001153050">
    <property type="component" value="Unassembled WGS sequence"/>
</dbReference>
<proteinExistence type="predicted"/>
<feature type="region of interest" description="Disordered" evidence="1">
    <location>
        <begin position="1"/>
        <end position="69"/>
    </location>
</feature>
<dbReference type="EMBL" id="CAKXZT010000175">
    <property type="protein sequence ID" value="CAH2409138.1"/>
    <property type="molecule type" value="Genomic_DNA"/>
</dbReference>
<organism evidence="2 3">
    <name type="scientific">Mesorhizobium escarrei</name>
    <dbReference type="NCBI Taxonomy" id="666018"/>
    <lineage>
        <taxon>Bacteria</taxon>
        <taxon>Pseudomonadati</taxon>
        <taxon>Pseudomonadota</taxon>
        <taxon>Alphaproteobacteria</taxon>
        <taxon>Hyphomicrobiales</taxon>
        <taxon>Phyllobacteriaceae</taxon>
        <taxon>Mesorhizobium</taxon>
    </lineage>
</organism>
<evidence type="ECO:0000313" key="3">
    <source>
        <dbReference type="Proteomes" id="UP001153050"/>
    </source>
</evidence>
<protein>
    <submittedName>
        <fullName evidence="2">Uncharacterized protein</fullName>
    </submittedName>
</protein>
<name>A0ABN8KFU9_9HYPH</name>
<accession>A0ABN8KFU9</accession>
<keyword evidence="3" id="KW-1185">Reference proteome</keyword>
<evidence type="ECO:0000256" key="1">
    <source>
        <dbReference type="SAM" id="MobiDB-lite"/>
    </source>
</evidence>
<evidence type="ECO:0000313" key="2">
    <source>
        <dbReference type="EMBL" id="CAH2409138.1"/>
    </source>
</evidence>